<organism evidence="1 2">
    <name type="scientific">Rugamonas rivuli</name>
    <dbReference type="NCBI Taxonomy" id="2743358"/>
    <lineage>
        <taxon>Bacteria</taxon>
        <taxon>Pseudomonadati</taxon>
        <taxon>Pseudomonadota</taxon>
        <taxon>Betaproteobacteria</taxon>
        <taxon>Burkholderiales</taxon>
        <taxon>Oxalobacteraceae</taxon>
        <taxon>Telluria group</taxon>
        <taxon>Rugamonas</taxon>
    </lineage>
</organism>
<evidence type="ECO:0000313" key="2">
    <source>
        <dbReference type="Proteomes" id="UP000444318"/>
    </source>
</evidence>
<evidence type="ECO:0000313" key="1">
    <source>
        <dbReference type="EMBL" id="MQA21647.1"/>
    </source>
</evidence>
<accession>A0A843SLJ8</accession>
<gene>
    <name evidence="1" type="ORF">GEV01_19200</name>
</gene>
<dbReference type="RefSeq" id="WP_152807189.1">
    <property type="nucleotide sequence ID" value="NZ_WHUF01000005.1"/>
</dbReference>
<dbReference type="EMBL" id="WHUF01000005">
    <property type="protein sequence ID" value="MQA21647.1"/>
    <property type="molecule type" value="Genomic_DNA"/>
</dbReference>
<keyword evidence="2" id="KW-1185">Reference proteome</keyword>
<name>A0A843SLJ8_9BURK</name>
<dbReference type="AlphaFoldDB" id="A0A843SLJ8"/>
<reference evidence="1 2" key="1">
    <citation type="submission" date="2019-10" db="EMBL/GenBank/DDBJ databases">
        <title>Two novel species isolated from a subtropical stream in China.</title>
        <authorList>
            <person name="Lu H."/>
        </authorList>
    </citation>
    <scope>NUCLEOTIDE SEQUENCE [LARGE SCALE GENOMIC DNA]</scope>
    <source>
        <strain evidence="1 2">FT103W</strain>
    </source>
</reference>
<comment type="caution">
    <text evidence="1">The sequence shown here is derived from an EMBL/GenBank/DDBJ whole genome shotgun (WGS) entry which is preliminary data.</text>
</comment>
<proteinExistence type="predicted"/>
<dbReference type="Proteomes" id="UP000444318">
    <property type="component" value="Unassembled WGS sequence"/>
</dbReference>
<protein>
    <submittedName>
        <fullName evidence="1">Uncharacterized protein</fullName>
    </submittedName>
</protein>
<sequence length="275" mass="30283">MVKTKEDMPHPMSALRERYAYPPGRLMTQPKDGGDVIEIGNRRLHVAVPSTAEWARVEVRARHSSVALDEFHMTLLRSGDGEDRLQGLLSAVVWGYVSGTDLVIRPERALGKARMLLHGAGAKKAQSSAEVLRLLGVAKIAAEAGDLAAALRACLEIKFLGPSFASKLVMKLRPDIAVVLDAVINDRFLGHPDAELAALHGSMAAKQSMASRERFVARYVIWCDWCTRQAAWLNARKVTWKDWDGSTHAWRAVDIERAFFAMGRDARPEACGTAT</sequence>